<name>G3IBM4_CRIGR</name>
<gene>
    <name evidence="1" type="ORF">I79_021050</name>
</gene>
<dbReference type="Proteomes" id="UP000001075">
    <property type="component" value="Unassembled WGS sequence"/>
</dbReference>
<dbReference type="AlphaFoldDB" id="G3IBM4"/>
<sequence length="52" mass="5769">MTHREGEQASEKLIQGFWQEKVIAERDVLRTARMTDSAVVTAILVVVEPAAS</sequence>
<accession>G3IBM4</accession>
<protein>
    <submittedName>
        <fullName evidence="1">Uncharacterized protein</fullName>
    </submittedName>
</protein>
<proteinExistence type="predicted"/>
<dbReference type="EMBL" id="JH001835">
    <property type="protein sequence ID" value="EGW14153.1"/>
    <property type="molecule type" value="Genomic_DNA"/>
</dbReference>
<organism evidence="1 2">
    <name type="scientific">Cricetulus griseus</name>
    <name type="common">Chinese hamster</name>
    <name type="synonym">Cricetulus barabensis griseus</name>
    <dbReference type="NCBI Taxonomy" id="10029"/>
    <lineage>
        <taxon>Eukaryota</taxon>
        <taxon>Metazoa</taxon>
        <taxon>Chordata</taxon>
        <taxon>Craniata</taxon>
        <taxon>Vertebrata</taxon>
        <taxon>Euteleostomi</taxon>
        <taxon>Mammalia</taxon>
        <taxon>Eutheria</taxon>
        <taxon>Euarchontoglires</taxon>
        <taxon>Glires</taxon>
        <taxon>Rodentia</taxon>
        <taxon>Myomorpha</taxon>
        <taxon>Muroidea</taxon>
        <taxon>Cricetidae</taxon>
        <taxon>Cricetinae</taxon>
        <taxon>Cricetulus</taxon>
    </lineage>
</organism>
<evidence type="ECO:0000313" key="2">
    <source>
        <dbReference type="Proteomes" id="UP000001075"/>
    </source>
</evidence>
<reference evidence="2" key="1">
    <citation type="journal article" date="2011" name="Nat. Biotechnol.">
        <title>The genomic sequence of the Chinese hamster ovary (CHO)-K1 cell line.</title>
        <authorList>
            <person name="Xu X."/>
            <person name="Nagarajan H."/>
            <person name="Lewis N.E."/>
            <person name="Pan S."/>
            <person name="Cai Z."/>
            <person name="Liu X."/>
            <person name="Chen W."/>
            <person name="Xie M."/>
            <person name="Wang W."/>
            <person name="Hammond S."/>
            <person name="Andersen M.R."/>
            <person name="Neff N."/>
            <person name="Passarelli B."/>
            <person name="Koh W."/>
            <person name="Fan H.C."/>
            <person name="Wang J."/>
            <person name="Gui Y."/>
            <person name="Lee K.H."/>
            <person name="Betenbaugh M.J."/>
            <person name="Quake S.R."/>
            <person name="Famili I."/>
            <person name="Palsson B.O."/>
            <person name="Wang J."/>
        </authorList>
    </citation>
    <scope>NUCLEOTIDE SEQUENCE [LARGE SCALE GENOMIC DNA]</scope>
    <source>
        <strain evidence="2">CHO K1 cell line</strain>
    </source>
</reference>
<dbReference type="InParanoid" id="G3IBM4"/>
<evidence type="ECO:0000313" key="1">
    <source>
        <dbReference type="EMBL" id="EGW14153.1"/>
    </source>
</evidence>